<name>A0A498MBY2_LABRO</name>
<feature type="chain" id="PRO_5036356173" evidence="2">
    <location>
        <begin position="22"/>
        <end position="71"/>
    </location>
</feature>
<dbReference type="AlphaFoldDB" id="A0A498MBY2"/>
<gene>
    <name evidence="3" type="ORF">ROHU_007719</name>
    <name evidence="4" type="ORF">ROHU_022023</name>
</gene>
<keyword evidence="3" id="KW-0472">Membrane</keyword>
<comment type="caution">
    <text evidence="3">The sequence shown here is derived from an EMBL/GenBank/DDBJ whole genome shotgun (WGS) entry which is preliminary data.</text>
</comment>
<protein>
    <submittedName>
        <fullName evidence="3">Transmembrane and TPR repeat-containing 2-like protein</fullName>
    </submittedName>
</protein>
<reference evidence="3 5" key="1">
    <citation type="submission" date="2018-03" db="EMBL/GenBank/DDBJ databases">
        <title>Draft genome sequence of Rohu Carp (Labeo rohita).</title>
        <authorList>
            <person name="Das P."/>
            <person name="Kushwaha B."/>
            <person name="Joshi C.G."/>
            <person name="Kumar D."/>
            <person name="Nagpure N.S."/>
            <person name="Sahoo L."/>
            <person name="Das S.P."/>
            <person name="Bit A."/>
            <person name="Patnaik S."/>
            <person name="Meher P.K."/>
            <person name="Jayasankar P."/>
            <person name="Koringa P.G."/>
            <person name="Patel N.V."/>
            <person name="Hinsu A.T."/>
            <person name="Kumar R."/>
            <person name="Pandey M."/>
            <person name="Agarwal S."/>
            <person name="Srivastava S."/>
            <person name="Singh M."/>
            <person name="Iquebal M.A."/>
            <person name="Jaiswal S."/>
            <person name="Angadi U.B."/>
            <person name="Kumar N."/>
            <person name="Raza M."/>
            <person name="Shah T.M."/>
            <person name="Rai A."/>
            <person name="Jena J.K."/>
        </authorList>
    </citation>
    <scope>NUCLEOTIDE SEQUENCE [LARGE SCALE GENOMIC DNA]</scope>
    <source>
        <strain evidence="3">DASCIFA01</strain>
        <tissue evidence="3">Testis</tissue>
    </source>
</reference>
<evidence type="ECO:0000313" key="3">
    <source>
        <dbReference type="EMBL" id="RXN18628.1"/>
    </source>
</evidence>
<keyword evidence="5" id="KW-1185">Reference proteome</keyword>
<dbReference type="Proteomes" id="UP000290572">
    <property type="component" value="Unassembled WGS sequence"/>
</dbReference>
<feature type="compositionally biased region" description="Polar residues" evidence="1">
    <location>
        <begin position="60"/>
        <end position="71"/>
    </location>
</feature>
<accession>A0A498MBY2</accession>
<evidence type="ECO:0000313" key="4">
    <source>
        <dbReference type="EMBL" id="RXN24718.1"/>
    </source>
</evidence>
<dbReference type="EMBL" id="QBIY01012710">
    <property type="protein sequence ID" value="RXN18628.1"/>
    <property type="molecule type" value="Genomic_DNA"/>
</dbReference>
<keyword evidence="2" id="KW-0732">Signal</keyword>
<proteinExistence type="predicted"/>
<evidence type="ECO:0000256" key="1">
    <source>
        <dbReference type="SAM" id="MobiDB-lite"/>
    </source>
</evidence>
<feature type="region of interest" description="Disordered" evidence="1">
    <location>
        <begin position="47"/>
        <end position="71"/>
    </location>
</feature>
<keyword evidence="3" id="KW-0812">Transmembrane</keyword>
<dbReference type="EMBL" id="QBIY01012520">
    <property type="protein sequence ID" value="RXN24718.1"/>
    <property type="molecule type" value="Genomic_DNA"/>
</dbReference>
<evidence type="ECO:0000256" key="2">
    <source>
        <dbReference type="SAM" id="SignalP"/>
    </source>
</evidence>
<sequence length="71" mass="7733">MIAELVCSAVALLLYVNTLDADFCYDDRRCWSVHPVDPTAHFGSVVMSRTKGGNPDSEHLSSQSVHPNGTL</sequence>
<organism evidence="3 5">
    <name type="scientific">Labeo rohita</name>
    <name type="common">Indian major carp</name>
    <name type="synonym">Cyprinus rohita</name>
    <dbReference type="NCBI Taxonomy" id="84645"/>
    <lineage>
        <taxon>Eukaryota</taxon>
        <taxon>Metazoa</taxon>
        <taxon>Chordata</taxon>
        <taxon>Craniata</taxon>
        <taxon>Vertebrata</taxon>
        <taxon>Euteleostomi</taxon>
        <taxon>Actinopterygii</taxon>
        <taxon>Neopterygii</taxon>
        <taxon>Teleostei</taxon>
        <taxon>Ostariophysi</taxon>
        <taxon>Cypriniformes</taxon>
        <taxon>Cyprinidae</taxon>
        <taxon>Labeoninae</taxon>
        <taxon>Labeonini</taxon>
        <taxon>Labeo</taxon>
    </lineage>
</organism>
<feature type="signal peptide" evidence="2">
    <location>
        <begin position="1"/>
        <end position="21"/>
    </location>
</feature>
<evidence type="ECO:0000313" key="5">
    <source>
        <dbReference type="Proteomes" id="UP000290572"/>
    </source>
</evidence>